<proteinExistence type="predicted"/>
<evidence type="ECO:0000256" key="1">
    <source>
        <dbReference type="SAM" id="MobiDB-lite"/>
    </source>
</evidence>
<organism evidence="2 3">
    <name type="scientific">Pyrenophora seminiperda CCB06</name>
    <dbReference type="NCBI Taxonomy" id="1302712"/>
    <lineage>
        <taxon>Eukaryota</taxon>
        <taxon>Fungi</taxon>
        <taxon>Dikarya</taxon>
        <taxon>Ascomycota</taxon>
        <taxon>Pezizomycotina</taxon>
        <taxon>Dothideomycetes</taxon>
        <taxon>Pleosporomycetidae</taxon>
        <taxon>Pleosporales</taxon>
        <taxon>Pleosporineae</taxon>
        <taxon>Pleosporaceae</taxon>
        <taxon>Pyrenophora</taxon>
    </lineage>
</organism>
<accession>A0A3M7M820</accession>
<dbReference type="Proteomes" id="UP000265663">
    <property type="component" value="Unassembled WGS sequence"/>
</dbReference>
<sequence>MSSSQFPMAKMLSRKMHAMPRHQRSNRNIEAKIFPKLGSLQATPQRTLSVDEYNRAWVFANMSNNFQHPDKGLIATMRKKNHLMPSGDMQITMPLITQEAEPMSDVTPSKLTTKSKTSAHRNDRTSAPQGTLQSEDWERKALGVIRKHGLSLDKDWTSTTWKQKSSNIVRLKLLKDDGYDITPLKGKVSADVIVDALLRHVKERKPRSSKEAANKLGSENKLIDGKKEIRVGPRLQPKGKFYETNQVIGNKRKHNHDDDHQPEWHENMAQLHLHEVYNGEQLLQETALAGECGAFICDCGFSPRKIARTTTLAEAKEKLQLQALESAKQRATRMIFATSRANRHATLSRTAAISAPQQTSRLGRIVFTDHDSPGTQPSGSDFYMSSVAVQYIKEEVKYLSHHHDNGSYWLCGNEQGDDWKDYITLFSQDKHAAVIVGELRALVGLLDHLGSNELMHLGRWSFGDIKDDAKGDRDPQMSVIHNESVPFCLSDATSHRLKQMEKILEQAPDTGDVVVRVGVMYQHTGFTFTGKPQEDL</sequence>
<gene>
    <name evidence="2" type="ORF">GMOD_00000770</name>
</gene>
<evidence type="ECO:0000313" key="2">
    <source>
        <dbReference type="EMBL" id="RMZ70647.1"/>
    </source>
</evidence>
<name>A0A3M7M820_9PLEO</name>
<evidence type="ECO:0000313" key="3">
    <source>
        <dbReference type="Proteomes" id="UP000265663"/>
    </source>
</evidence>
<dbReference type="AlphaFoldDB" id="A0A3M7M820"/>
<protein>
    <submittedName>
        <fullName evidence="2">Uncharacterized protein</fullName>
    </submittedName>
</protein>
<feature type="region of interest" description="Disordered" evidence="1">
    <location>
        <begin position="100"/>
        <end position="132"/>
    </location>
</feature>
<keyword evidence="3" id="KW-1185">Reference proteome</keyword>
<dbReference type="EMBL" id="KE747824">
    <property type="protein sequence ID" value="RMZ70647.1"/>
    <property type="molecule type" value="Genomic_DNA"/>
</dbReference>
<dbReference type="OrthoDB" id="3795771at2759"/>
<reference evidence="2 3" key="1">
    <citation type="journal article" date="2014" name="PLoS ONE">
        <title>De novo Genome Assembly of the Fungal Plant Pathogen Pyrenophora semeniperda.</title>
        <authorList>
            <person name="Soliai M.M."/>
            <person name="Meyer S.E."/>
            <person name="Udall J.A."/>
            <person name="Elzinga D.E."/>
            <person name="Hermansen R.A."/>
            <person name="Bodily P.M."/>
            <person name="Hart A.A."/>
            <person name="Coleman C.E."/>
        </authorList>
    </citation>
    <scope>NUCLEOTIDE SEQUENCE [LARGE SCALE GENOMIC DNA]</scope>
    <source>
        <strain evidence="2 3">CCB06</strain>
        <tissue evidence="2">Mycelium</tissue>
    </source>
</reference>